<dbReference type="EMBL" id="CP007453">
    <property type="protein sequence ID" value="AHM57861.1"/>
    <property type="molecule type" value="Genomic_DNA"/>
</dbReference>
<dbReference type="Proteomes" id="UP000019591">
    <property type="component" value="Plasmid EAL2_808p"/>
</dbReference>
<evidence type="ECO:0008006" key="3">
    <source>
        <dbReference type="Google" id="ProtNLM"/>
    </source>
</evidence>
<protein>
    <recommendedName>
        <fullName evidence="3">GIY-YIG domain-containing protein</fullName>
    </recommendedName>
</protein>
<evidence type="ECO:0000313" key="1">
    <source>
        <dbReference type="EMBL" id="AHM57861.1"/>
    </source>
</evidence>
<dbReference type="PATRIC" id="fig|1286171.3.peg.2532"/>
<dbReference type="GO" id="GO:0006974">
    <property type="term" value="P:DNA damage response"/>
    <property type="evidence" value="ECO:0007669"/>
    <property type="project" value="TreeGrafter"/>
</dbReference>
<reference evidence="1 2" key="1">
    <citation type="journal article" date="2014" name="Genome Announc.">
        <title>Complete Genome Sequence of Amino Acid-Utilizing Eubacterium acidaminophilum al-2 (DSM 3953).</title>
        <authorList>
            <person name="Poehlein A."/>
            <person name="Andreesen J.R."/>
            <person name="Daniel R."/>
        </authorList>
    </citation>
    <scope>NUCLEOTIDE SEQUENCE [LARGE SCALE GENOMIC DNA]</scope>
    <source>
        <strain evidence="1 2">DSM 3953</strain>
        <plasmid evidence="2">Plasmid EAL2_808p</plasmid>
    </source>
</reference>
<keyword evidence="2" id="KW-1185">Reference proteome</keyword>
<evidence type="ECO:0000313" key="2">
    <source>
        <dbReference type="Proteomes" id="UP000019591"/>
    </source>
</evidence>
<dbReference type="AlphaFoldDB" id="W8UAN1"/>
<keyword evidence="1" id="KW-0614">Plasmid</keyword>
<dbReference type="KEGG" id="eac:EAL2_808p03570"/>
<sequence length="53" mass="6104">MSRIPEHLQQKIKEIPERAGVYFMKDRHGGIVYVGKSKSLRSMVRSCLEDLGE</sequence>
<proteinExistence type="predicted"/>
<gene>
    <name evidence="1" type="ORF">EAL2_808p03570</name>
</gene>
<dbReference type="Gene3D" id="3.40.1440.10">
    <property type="entry name" value="GIY-YIG endonuclease"/>
    <property type="match status" value="1"/>
</dbReference>
<dbReference type="InterPro" id="IPR050066">
    <property type="entry name" value="UvrABC_protein_C"/>
</dbReference>
<organism evidence="1 2">
    <name type="scientific">Peptoclostridium acidaminophilum DSM 3953</name>
    <dbReference type="NCBI Taxonomy" id="1286171"/>
    <lineage>
        <taxon>Bacteria</taxon>
        <taxon>Bacillati</taxon>
        <taxon>Bacillota</taxon>
        <taxon>Clostridia</taxon>
        <taxon>Peptostreptococcales</taxon>
        <taxon>Peptoclostridiaceae</taxon>
        <taxon>Peptoclostridium</taxon>
    </lineage>
</organism>
<dbReference type="SUPFAM" id="SSF82771">
    <property type="entry name" value="GIY-YIG endonuclease"/>
    <property type="match status" value="1"/>
</dbReference>
<geneLocation type="plasmid" evidence="1 2">
    <name>EAL2_808p</name>
</geneLocation>
<dbReference type="InterPro" id="IPR035901">
    <property type="entry name" value="GIY-YIG_endonuc_sf"/>
</dbReference>
<accession>W8UAN1</accession>
<dbReference type="HOGENOM" id="CLU_3061627_0_0_9"/>
<name>W8UAN1_PEPAC</name>
<dbReference type="eggNOG" id="COG0322">
    <property type="taxonomic scope" value="Bacteria"/>
</dbReference>
<dbReference type="GO" id="GO:0009380">
    <property type="term" value="C:excinuclease repair complex"/>
    <property type="evidence" value="ECO:0007669"/>
    <property type="project" value="TreeGrafter"/>
</dbReference>
<dbReference type="PANTHER" id="PTHR30562:SF1">
    <property type="entry name" value="UVRABC SYSTEM PROTEIN C"/>
    <property type="match status" value="1"/>
</dbReference>
<dbReference type="PANTHER" id="PTHR30562">
    <property type="entry name" value="UVRC/OXIDOREDUCTASE"/>
    <property type="match status" value="1"/>
</dbReference>